<feature type="active site" description="Proton acceptor" evidence="13">
    <location>
        <position position="77"/>
    </location>
</feature>
<dbReference type="InterPro" id="IPR018044">
    <property type="entry name" value="Peptidase_S11"/>
</dbReference>
<organism evidence="17 18">
    <name type="scientific">Litorimonas taeanensis</name>
    <dbReference type="NCBI Taxonomy" id="568099"/>
    <lineage>
        <taxon>Bacteria</taxon>
        <taxon>Pseudomonadati</taxon>
        <taxon>Pseudomonadota</taxon>
        <taxon>Alphaproteobacteria</taxon>
        <taxon>Maricaulales</taxon>
        <taxon>Robiginitomaculaceae</taxon>
    </lineage>
</organism>
<dbReference type="AlphaFoldDB" id="A0A420WKE2"/>
<evidence type="ECO:0000256" key="7">
    <source>
        <dbReference type="ARBA" id="ARBA00022729"/>
    </source>
</evidence>
<dbReference type="InterPro" id="IPR037167">
    <property type="entry name" value="Peptidase_S11_C_sf"/>
</dbReference>
<dbReference type="Proteomes" id="UP000282211">
    <property type="component" value="Unassembled WGS sequence"/>
</dbReference>
<comment type="similarity">
    <text evidence="3 15">Belongs to the peptidase S11 family.</text>
</comment>
<accession>A0A420WKE2</accession>
<dbReference type="GO" id="GO:0008360">
    <property type="term" value="P:regulation of cell shape"/>
    <property type="evidence" value="ECO:0007669"/>
    <property type="project" value="UniProtKB-KW"/>
</dbReference>
<keyword evidence="8" id="KW-0378">Hydrolase</keyword>
<dbReference type="InterPro" id="IPR015956">
    <property type="entry name" value="Peniciliin-bd_prot_C_sf"/>
</dbReference>
<proteinExistence type="inferred from homology"/>
<dbReference type="FunCoup" id="A0A420WKE2">
    <property type="interactions" value="395"/>
</dbReference>
<keyword evidence="6" id="KW-0645">Protease</keyword>
<dbReference type="SUPFAM" id="SSF69189">
    <property type="entry name" value="Penicillin-binding protein associated domain"/>
    <property type="match status" value="1"/>
</dbReference>
<evidence type="ECO:0000256" key="5">
    <source>
        <dbReference type="ARBA" id="ARBA00022645"/>
    </source>
</evidence>
<evidence type="ECO:0000256" key="9">
    <source>
        <dbReference type="ARBA" id="ARBA00022960"/>
    </source>
</evidence>
<dbReference type="PRINTS" id="PR00725">
    <property type="entry name" value="DADACBPTASE1"/>
</dbReference>
<dbReference type="PANTHER" id="PTHR21581:SF6">
    <property type="entry name" value="TRAFFICKING PROTEIN PARTICLE COMPLEX SUBUNIT 12"/>
    <property type="match status" value="1"/>
</dbReference>
<dbReference type="GO" id="GO:0006508">
    <property type="term" value="P:proteolysis"/>
    <property type="evidence" value="ECO:0007669"/>
    <property type="project" value="UniProtKB-KW"/>
</dbReference>
<comment type="function">
    <text evidence="1">Removes C-terminal D-alanyl residues from sugar-peptide cell wall precursors.</text>
</comment>
<dbReference type="SUPFAM" id="SSF56601">
    <property type="entry name" value="beta-lactamase/transpeptidase-like"/>
    <property type="match status" value="1"/>
</dbReference>
<dbReference type="GO" id="GO:0071555">
    <property type="term" value="P:cell wall organization"/>
    <property type="evidence" value="ECO:0007669"/>
    <property type="project" value="UniProtKB-KW"/>
</dbReference>
<evidence type="ECO:0000256" key="6">
    <source>
        <dbReference type="ARBA" id="ARBA00022670"/>
    </source>
</evidence>
<evidence type="ECO:0000256" key="13">
    <source>
        <dbReference type="PIRSR" id="PIRSR618044-1"/>
    </source>
</evidence>
<comment type="caution">
    <text evidence="17">The sequence shown here is derived from an EMBL/GenBank/DDBJ whole genome shotgun (WGS) entry which is preliminary data.</text>
</comment>
<evidence type="ECO:0000256" key="10">
    <source>
        <dbReference type="ARBA" id="ARBA00022984"/>
    </source>
</evidence>
<comment type="pathway">
    <text evidence="2">Cell wall biogenesis; peptidoglycan biosynthesis.</text>
</comment>
<feature type="binding site" evidence="14">
    <location>
        <position position="241"/>
    </location>
    <ligand>
        <name>substrate</name>
    </ligand>
</feature>
<comment type="catalytic activity">
    <reaction evidence="12">
        <text>Preferential cleavage: (Ac)2-L-Lys-D-Ala-|-D-Ala. Also transpeptidation of peptidyl-alanyl moieties that are N-acyl substituents of D-alanine.</text>
        <dbReference type="EC" id="3.4.16.4"/>
    </reaction>
</comment>
<dbReference type="UniPathway" id="UPA00219"/>
<dbReference type="InterPro" id="IPR012338">
    <property type="entry name" value="Beta-lactam/transpept-like"/>
</dbReference>
<evidence type="ECO:0000256" key="15">
    <source>
        <dbReference type="RuleBase" id="RU004016"/>
    </source>
</evidence>
<dbReference type="Gene3D" id="3.40.710.10">
    <property type="entry name" value="DD-peptidase/beta-lactamase superfamily"/>
    <property type="match status" value="1"/>
</dbReference>
<dbReference type="EC" id="3.4.16.4" evidence="4"/>
<evidence type="ECO:0000313" key="18">
    <source>
        <dbReference type="Proteomes" id="UP000282211"/>
    </source>
</evidence>
<feature type="active site" evidence="13">
    <location>
        <position position="139"/>
    </location>
</feature>
<name>A0A420WKE2_9PROT</name>
<evidence type="ECO:0000256" key="11">
    <source>
        <dbReference type="ARBA" id="ARBA00023316"/>
    </source>
</evidence>
<evidence type="ECO:0000256" key="3">
    <source>
        <dbReference type="ARBA" id="ARBA00007164"/>
    </source>
</evidence>
<feature type="domain" description="Peptidase S11 D-Ala-D-Ala carboxypeptidase A C-terminal" evidence="16">
    <location>
        <begin position="291"/>
        <end position="380"/>
    </location>
</feature>
<evidence type="ECO:0000256" key="8">
    <source>
        <dbReference type="ARBA" id="ARBA00022801"/>
    </source>
</evidence>
<evidence type="ECO:0000256" key="12">
    <source>
        <dbReference type="ARBA" id="ARBA00034000"/>
    </source>
</evidence>
<keyword evidence="11" id="KW-0961">Cell wall biogenesis/degradation</keyword>
<evidence type="ECO:0000256" key="4">
    <source>
        <dbReference type="ARBA" id="ARBA00012448"/>
    </source>
</evidence>
<dbReference type="Pfam" id="PF07943">
    <property type="entry name" value="PBP5_C"/>
    <property type="match status" value="1"/>
</dbReference>
<dbReference type="PANTHER" id="PTHR21581">
    <property type="entry name" value="D-ALANYL-D-ALANINE CARBOXYPEPTIDASE"/>
    <property type="match status" value="1"/>
</dbReference>
<keyword evidence="9" id="KW-0133">Cell shape</keyword>
<evidence type="ECO:0000313" key="17">
    <source>
        <dbReference type="EMBL" id="RKQ71375.1"/>
    </source>
</evidence>
<evidence type="ECO:0000259" key="16">
    <source>
        <dbReference type="SMART" id="SM00936"/>
    </source>
</evidence>
<sequence>MSAPILILTLETAPPMRFISPTVLPLGLFLLAQPAYSQDASRFQTNAPHAAIIDFNSNEVLFTKDAERPMPPASMTKIMTAFMVFEALESGRITMDTEFNVSEEAWRRGGAKSGSSTMFLDLNSTARVEDLLRGVIVQSGNDACIVLAEGLAGSESAFAELMTQRAHELGLKTATFLNSTGWPDAGHEISALDLAKLADMMIRRFPQYYGLYNERSFTWNGIKQSNRNPLLGRFTGADGLKTGHTEISGYGLVGSAKRGDDRRIIVINGTGSSSERRDTAISLMNAAFTQFKVYDVFTANQIVGDVDVYMGKAGTIPVETISEVKVGLPRVDRASLRSELHAKMAVAPIEKGDVLGEVIVYQGDSVIDRVDVIASESMKEKSSVGKVWTSLLKTIRG</sequence>
<keyword evidence="10" id="KW-0573">Peptidoglycan synthesis</keyword>
<dbReference type="GO" id="GO:0009002">
    <property type="term" value="F:serine-type D-Ala-D-Ala carboxypeptidase activity"/>
    <property type="evidence" value="ECO:0007669"/>
    <property type="project" value="UniProtKB-EC"/>
</dbReference>
<evidence type="ECO:0000256" key="2">
    <source>
        <dbReference type="ARBA" id="ARBA00004752"/>
    </source>
</evidence>
<keyword evidence="7" id="KW-0732">Signal</keyword>
<dbReference type="InParanoid" id="A0A420WKE2"/>
<keyword evidence="5 17" id="KW-0121">Carboxypeptidase</keyword>
<dbReference type="Pfam" id="PF00768">
    <property type="entry name" value="Peptidase_S11"/>
    <property type="match status" value="1"/>
</dbReference>
<gene>
    <name evidence="17" type="ORF">DES40_0690</name>
</gene>
<feature type="active site" description="Acyl-ester intermediate" evidence="13">
    <location>
        <position position="74"/>
    </location>
</feature>
<protein>
    <recommendedName>
        <fullName evidence="4">serine-type D-Ala-D-Ala carboxypeptidase</fullName>
        <ecNumber evidence="4">3.4.16.4</ecNumber>
    </recommendedName>
</protein>
<dbReference type="InterPro" id="IPR012907">
    <property type="entry name" value="Peptidase_S11_C"/>
</dbReference>
<dbReference type="SMART" id="SM00936">
    <property type="entry name" value="PBP5_C"/>
    <property type="match status" value="1"/>
</dbReference>
<dbReference type="InterPro" id="IPR001967">
    <property type="entry name" value="Peptidase_S11_N"/>
</dbReference>
<dbReference type="EMBL" id="RBII01000001">
    <property type="protein sequence ID" value="RKQ71375.1"/>
    <property type="molecule type" value="Genomic_DNA"/>
</dbReference>
<reference evidence="17 18" key="1">
    <citation type="submission" date="2018-10" db="EMBL/GenBank/DDBJ databases">
        <title>Genomic Encyclopedia of Type Strains, Phase IV (KMG-IV): sequencing the most valuable type-strain genomes for metagenomic binning, comparative biology and taxonomic classification.</title>
        <authorList>
            <person name="Goeker M."/>
        </authorList>
    </citation>
    <scope>NUCLEOTIDE SEQUENCE [LARGE SCALE GENOMIC DNA]</scope>
    <source>
        <strain evidence="17 18">DSM 22008</strain>
    </source>
</reference>
<keyword evidence="18" id="KW-1185">Reference proteome</keyword>
<evidence type="ECO:0000256" key="1">
    <source>
        <dbReference type="ARBA" id="ARBA00003217"/>
    </source>
</evidence>
<dbReference type="Gene3D" id="2.60.410.10">
    <property type="entry name" value="D-Ala-D-Ala carboxypeptidase, C-terminal domain"/>
    <property type="match status" value="1"/>
</dbReference>
<evidence type="ECO:0000256" key="14">
    <source>
        <dbReference type="PIRSR" id="PIRSR618044-2"/>
    </source>
</evidence>
<dbReference type="GO" id="GO:0009252">
    <property type="term" value="P:peptidoglycan biosynthetic process"/>
    <property type="evidence" value="ECO:0007669"/>
    <property type="project" value="UniProtKB-UniPathway"/>
</dbReference>